<gene>
    <name evidence="3" type="ORF">QTP70_019351</name>
</gene>
<reference evidence="3" key="1">
    <citation type="submission" date="2023-06" db="EMBL/GenBank/DDBJ databases">
        <title>Male Hemibagrus guttatus genome.</title>
        <authorList>
            <person name="Bian C."/>
        </authorList>
    </citation>
    <scope>NUCLEOTIDE SEQUENCE</scope>
    <source>
        <strain evidence="3">Male_cb2023</strain>
        <tissue evidence="3">Muscle</tissue>
    </source>
</reference>
<dbReference type="PANTHER" id="PTHR37984:SF5">
    <property type="entry name" value="PROTEIN NYNRIN-LIKE"/>
    <property type="match status" value="1"/>
</dbReference>
<feature type="domain" description="Integrase catalytic" evidence="2">
    <location>
        <begin position="52"/>
        <end position="144"/>
    </location>
</feature>
<dbReference type="EMBL" id="JAUCMX010000016">
    <property type="protein sequence ID" value="KAK3520210.1"/>
    <property type="molecule type" value="Genomic_DNA"/>
</dbReference>
<dbReference type="GO" id="GO:0003676">
    <property type="term" value="F:nucleic acid binding"/>
    <property type="evidence" value="ECO:0007669"/>
    <property type="project" value="InterPro"/>
</dbReference>
<dbReference type="InterPro" id="IPR036397">
    <property type="entry name" value="RNaseH_sf"/>
</dbReference>
<organism evidence="3 4">
    <name type="scientific">Hemibagrus guttatus</name>
    <dbReference type="NCBI Taxonomy" id="175788"/>
    <lineage>
        <taxon>Eukaryota</taxon>
        <taxon>Metazoa</taxon>
        <taxon>Chordata</taxon>
        <taxon>Craniata</taxon>
        <taxon>Vertebrata</taxon>
        <taxon>Euteleostomi</taxon>
        <taxon>Actinopterygii</taxon>
        <taxon>Neopterygii</taxon>
        <taxon>Teleostei</taxon>
        <taxon>Ostariophysi</taxon>
        <taxon>Siluriformes</taxon>
        <taxon>Bagridae</taxon>
        <taxon>Hemibagrus</taxon>
    </lineage>
</organism>
<dbReference type="Gene3D" id="3.30.420.10">
    <property type="entry name" value="Ribonuclease H-like superfamily/Ribonuclease H"/>
    <property type="match status" value="1"/>
</dbReference>
<dbReference type="Proteomes" id="UP001274896">
    <property type="component" value="Unassembled WGS sequence"/>
</dbReference>
<comment type="caution">
    <text evidence="3">The sequence shown here is derived from an EMBL/GenBank/DDBJ whole genome shotgun (WGS) entry which is preliminary data.</text>
</comment>
<sequence length="144" mass="15830">MKNSKADALSQWHNPANAPAQSEPILPPSVVEPDTAWTSRQLPTGLLEPWPIPHRPWSHMAVDFITDFPSSSGFNMILVATNQFSKACQLVPLKGLPTAMDMAMTLFNQVFRTYGLPEDIVSDSGSQFTSLVLESILDSPGNQY</sequence>
<dbReference type="GO" id="GO:0015074">
    <property type="term" value="P:DNA integration"/>
    <property type="evidence" value="ECO:0007669"/>
    <property type="project" value="InterPro"/>
</dbReference>
<dbReference type="SUPFAM" id="SSF53098">
    <property type="entry name" value="Ribonuclease H-like"/>
    <property type="match status" value="1"/>
</dbReference>
<dbReference type="AlphaFoldDB" id="A0AAE0QGN5"/>
<keyword evidence="4" id="KW-1185">Reference proteome</keyword>
<protein>
    <recommendedName>
        <fullName evidence="2">Integrase catalytic domain-containing protein</fullName>
    </recommendedName>
</protein>
<name>A0AAE0QGN5_9TELE</name>
<dbReference type="InterPro" id="IPR001584">
    <property type="entry name" value="Integrase_cat-core"/>
</dbReference>
<evidence type="ECO:0000256" key="1">
    <source>
        <dbReference type="SAM" id="MobiDB-lite"/>
    </source>
</evidence>
<dbReference type="PROSITE" id="PS50994">
    <property type="entry name" value="INTEGRASE"/>
    <property type="match status" value="1"/>
</dbReference>
<dbReference type="PANTHER" id="PTHR37984">
    <property type="entry name" value="PROTEIN CBG26694"/>
    <property type="match status" value="1"/>
</dbReference>
<feature type="region of interest" description="Disordered" evidence="1">
    <location>
        <begin position="1"/>
        <end position="26"/>
    </location>
</feature>
<evidence type="ECO:0000313" key="3">
    <source>
        <dbReference type="EMBL" id="KAK3520210.1"/>
    </source>
</evidence>
<accession>A0AAE0QGN5</accession>
<dbReference type="InterPro" id="IPR012337">
    <property type="entry name" value="RNaseH-like_sf"/>
</dbReference>
<evidence type="ECO:0000313" key="4">
    <source>
        <dbReference type="Proteomes" id="UP001274896"/>
    </source>
</evidence>
<evidence type="ECO:0000259" key="2">
    <source>
        <dbReference type="PROSITE" id="PS50994"/>
    </source>
</evidence>
<dbReference type="InterPro" id="IPR050951">
    <property type="entry name" value="Retrovirus_Pol_polyprotein"/>
</dbReference>
<proteinExistence type="predicted"/>